<evidence type="ECO:0008006" key="8">
    <source>
        <dbReference type="Google" id="ProtNLM"/>
    </source>
</evidence>
<sequence length="88" mass="10192">MYVNVFEPSVFASVIKRLFWTLLELSVMVAGKTTFVKRHLTGEFEKKYEPTIGVEVHPLDFFTNCGKIRFYCWDTAGQEKFGGLRDGY</sequence>
<dbReference type="AlphaFoldDB" id="A0A9D3ZKL1"/>
<dbReference type="GO" id="GO:0005525">
    <property type="term" value="F:GTP binding"/>
    <property type="evidence" value="ECO:0007669"/>
    <property type="project" value="UniProtKB-KW"/>
</dbReference>
<dbReference type="PANTHER" id="PTHR24071">
    <property type="entry name" value="RAN GTPASE"/>
    <property type="match status" value="1"/>
</dbReference>
<evidence type="ECO:0000256" key="3">
    <source>
        <dbReference type="ARBA" id="ARBA00022927"/>
    </source>
</evidence>
<dbReference type="PRINTS" id="PR00627">
    <property type="entry name" value="GTPRANTC4"/>
</dbReference>
<comment type="function">
    <text evidence="5">GTP-binding protein involved in nucleocytoplasmic transport. Required for the import of protein into the nucleus and also for RNA export. Involved in chromatin condensation and control of cell cycle.</text>
</comment>
<reference evidence="6 7" key="1">
    <citation type="journal article" date="2021" name="Plant Biotechnol. J.">
        <title>Multi-omics assisted identification of the key and species-specific regulatory components of drought-tolerant mechanisms in Gossypium stocksii.</title>
        <authorList>
            <person name="Yu D."/>
            <person name="Ke L."/>
            <person name="Zhang D."/>
            <person name="Wu Y."/>
            <person name="Sun Y."/>
            <person name="Mei J."/>
            <person name="Sun J."/>
            <person name="Sun Y."/>
        </authorList>
    </citation>
    <scope>NUCLEOTIDE SEQUENCE [LARGE SCALE GENOMIC DNA]</scope>
    <source>
        <strain evidence="7">cv. E1</strain>
        <tissue evidence="6">Leaf</tissue>
    </source>
</reference>
<dbReference type="GO" id="GO:0005737">
    <property type="term" value="C:cytoplasm"/>
    <property type="evidence" value="ECO:0007669"/>
    <property type="project" value="TreeGrafter"/>
</dbReference>
<dbReference type="EMBL" id="JAIQCV010000011">
    <property type="protein sequence ID" value="KAH1045558.1"/>
    <property type="molecule type" value="Genomic_DNA"/>
</dbReference>
<keyword evidence="7" id="KW-1185">Reference proteome</keyword>
<evidence type="ECO:0000256" key="4">
    <source>
        <dbReference type="ARBA" id="ARBA00023134"/>
    </source>
</evidence>
<comment type="caution">
    <text evidence="6">The sequence shown here is derived from an EMBL/GenBank/DDBJ whole genome shotgun (WGS) entry which is preliminary data.</text>
</comment>
<dbReference type="Gene3D" id="3.40.50.300">
    <property type="entry name" value="P-loop containing nucleotide triphosphate hydrolases"/>
    <property type="match status" value="1"/>
</dbReference>
<accession>A0A9D3ZKL1</accession>
<evidence type="ECO:0000313" key="7">
    <source>
        <dbReference type="Proteomes" id="UP000828251"/>
    </source>
</evidence>
<dbReference type="InterPro" id="IPR027417">
    <property type="entry name" value="P-loop_NTPase"/>
</dbReference>
<dbReference type="PANTHER" id="PTHR24071:SF33">
    <property type="entry name" value="GTP-BINDING NUCLEAR PROTEIN RAN-1"/>
    <property type="match status" value="1"/>
</dbReference>
<dbReference type="InterPro" id="IPR002041">
    <property type="entry name" value="Ran_GTPase"/>
</dbReference>
<protein>
    <recommendedName>
        <fullName evidence="8">GTP-binding nuclear protein</fullName>
    </recommendedName>
</protein>
<gene>
    <name evidence="6" type="ORF">J1N35_036342</name>
</gene>
<evidence type="ECO:0000256" key="5">
    <source>
        <dbReference type="ARBA" id="ARBA00024659"/>
    </source>
</evidence>
<evidence type="ECO:0000256" key="2">
    <source>
        <dbReference type="ARBA" id="ARBA00022741"/>
    </source>
</evidence>
<dbReference type="Proteomes" id="UP000828251">
    <property type="component" value="Unassembled WGS sequence"/>
</dbReference>
<dbReference type="GO" id="GO:0000054">
    <property type="term" value="P:ribosomal subunit export from nucleus"/>
    <property type="evidence" value="ECO:0007669"/>
    <property type="project" value="TreeGrafter"/>
</dbReference>
<dbReference type="SUPFAM" id="SSF52540">
    <property type="entry name" value="P-loop containing nucleoside triphosphate hydrolases"/>
    <property type="match status" value="1"/>
</dbReference>
<dbReference type="GO" id="GO:0005634">
    <property type="term" value="C:nucleus"/>
    <property type="evidence" value="ECO:0007669"/>
    <property type="project" value="TreeGrafter"/>
</dbReference>
<proteinExistence type="predicted"/>
<dbReference type="OrthoDB" id="48625at2759"/>
<name>A0A9D3ZKL1_9ROSI</name>
<keyword evidence="1" id="KW-0813">Transport</keyword>
<evidence type="ECO:0000313" key="6">
    <source>
        <dbReference type="EMBL" id="KAH1045558.1"/>
    </source>
</evidence>
<keyword evidence="3" id="KW-0653">Protein transport</keyword>
<dbReference type="InterPro" id="IPR001806">
    <property type="entry name" value="Small_GTPase"/>
</dbReference>
<dbReference type="GO" id="GO:0006606">
    <property type="term" value="P:protein import into nucleus"/>
    <property type="evidence" value="ECO:0007669"/>
    <property type="project" value="TreeGrafter"/>
</dbReference>
<evidence type="ECO:0000256" key="1">
    <source>
        <dbReference type="ARBA" id="ARBA00022448"/>
    </source>
</evidence>
<dbReference type="Pfam" id="PF00071">
    <property type="entry name" value="Ras"/>
    <property type="match status" value="1"/>
</dbReference>
<dbReference type="GO" id="GO:0003924">
    <property type="term" value="F:GTPase activity"/>
    <property type="evidence" value="ECO:0007669"/>
    <property type="project" value="InterPro"/>
</dbReference>
<organism evidence="6 7">
    <name type="scientific">Gossypium stocksii</name>
    <dbReference type="NCBI Taxonomy" id="47602"/>
    <lineage>
        <taxon>Eukaryota</taxon>
        <taxon>Viridiplantae</taxon>
        <taxon>Streptophyta</taxon>
        <taxon>Embryophyta</taxon>
        <taxon>Tracheophyta</taxon>
        <taxon>Spermatophyta</taxon>
        <taxon>Magnoliopsida</taxon>
        <taxon>eudicotyledons</taxon>
        <taxon>Gunneridae</taxon>
        <taxon>Pentapetalae</taxon>
        <taxon>rosids</taxon>
        <taxon>malvids</taxon>
        <taxon>Malvales</taxon>
        <taxon>Malvaceae</taxon>
        <taxon>Malvoideae</taxon>
        <taxon>Gossypium</taxon>
    </lineage>
</organism>
<keyword evidence="4" id="KW-0342">GTP-binding</keyword>
<keyword evidence="2" id="KW-0547">Nucleotide-binding</keyword>